<organism evidence="1 2">
    <name type="scientific">Rhabditophanes sp. KR3021</name>
    <dbReference type="NCBI Taxonomy" id="114890"/>
    <lineage>
        <taxon>Eukaryota</taxon>
        <taxon>Metazoa</taxon>
        <taxon>Ecdysozoa</taxon>
        <taxon>Nematoda</taxon>
        <taxon>Chromadorea</taxon>
        <taxon>Rhabditida</taxon>
        <taxon>Tylenchina</taxon>
        <taxon>Panagrolaimomorpha</taxon>
        <taxon>Strongyloidoidea</taxon>
        <taxon>Alloionematidae</taxon>
        <taxon>Rhabditophanes</taxon>
    </lineage>
</organism>
<name>A0AC35U1N3_9BILA</name>
<dbReference type="Proteomes" id="UP000095286">
    <property type="component" value="Unplaced"/>
</dbReference>
<dbReference type="WBParaSite" id="RSKR_0000686900.1">
    <property type="protein sequence ID" value="RSKR_0000686900.1"/>
    <property type="gene ID" value="RSKR_0000686900"/>
</dbReference>
<sequence>MEHNNSSPELNELITTSPPVIDDKDDFKNDSMTNPYMFQGDILLTEKQMNKILEQLQNELNNETNTEVIHTRTKR</sequence>
<evidence type="ECO:0000313" key="2">
    <source>
        <dbReference type="WBParaSite" id="RSKR_0000686900.1"/>
    </source>
</evidence>
<reference evidence="2" key="1">
    <citation type="submission" date="2016-11" db="UniProtKB">
        <authorList>
            <consortium name="WormBaseParasite"/>
        </authorList>
    </citation>
    <scope>IDENTIFICATION</scope>
    <source>
        <strain evidence="2">KR3021</strain>
    </source>
</reference>
<proteinExistence type="predicted"/>
<evidence type="ECO:0000313" key="1">
    <source>
        <dbReference type="Proteomes" id="UP000095286"/>
    </source>
</evidence>
<accession>A0AC35U1N3</accession>
<protein>
    <submittedName>
        <fullName evidence="2">Uncharacterized protein</fullName>
    </submittedName>
</protein>